<evidence type="ECO:0000313" key="1">
    <source>
        <dbReference type="EMBL" id="KAJ1184060.1"/>
    </source>
</evidence>
<proteinExistence type="predicted"/>
<dbReference type="Proteomes" id="UP001066276">
    <property type="component" value="Chromosome 3_1"/>
</dbReference>
<sequence>MRYLPLKYPDELPSGFPGYPHRRGVSCVRVRRSFVHRKLCPIRTVDNHRDTAEAYSSGNNFLQPPAFLRGALEGRHREAVSDRLTLRQHFNIAQLSGSRQGFCTDLLQLPEFLVDAFDERHRETVPIPLAFRLLLTFNCVEGDFLSFQAVSKGIHASSRW</sequence>
<dbReference type="EMBL" id="JANPWB010000005">
    <property type="protein sequence ID" value="KAJ1184060.1"/>
    <property type="molecule type" value="Genomic_DNA"/>
</dbReference>
<reference evidence="1" key="1">
    <citation type="journal article" date="2022" name="bioRxiv">
        <title>Sequencing and chromosome-scale assembly of the giantPleurodeles waltlgenome.</title>
        <authorList>
            <person name="Brown T."/>
            <person name="Elewa A."/>
            <person name="Iarovenko S."/>
            <person name="Subramanian E."/>
            <person name="Araus A.J."/>
            <person name="Petzold A."/>
            <person name="Susuki M."/>
            <person name="Suzuki K.-i.T."/>
            <person name="Hayashi T."/>
            <person name="Toyoda A."/>
            <person name="Oliveira C."/>
            <person name="Osipova E."/>
            <person name="Leigh N.D."/>
            <person name="Simon A."/>
            <person name="Yun M.H."/>
        </authorList>
    </citation>
    <scope>NUCLEOTIDE SEQUENCE</scope>
    <source>
        <strain evidence="1">20211129_DDA</strain>
        <tissue evidence="1">Liver</tissue>
    </source>
</reference>
<evidence type="ECO:0000313" key="2">
    <source>
        <dbReference type="Proteomes" id="UP001066276"/>
    </source>
</evidence>
<gene>
    <name evidence="1" type="ORF">NDU88_000870</name>
</gene>
<keyword evidence="2" id="KW-1185">Reference proteome</keyword>
<comment type="caution">
    <text evidence="1">The sequence shown here is derived from an EMBL/GenBank/DDBJ whole genome shotgun (WGS) entry which is preliminary data.</text>
</comment>
<name>A0AAV7U4P8_PLEWA</name>
<accession>A0AAV7U4P8</accession>
<organism evidence="1 2">
    <name type="scientific">Pleurodeles waltl</name>
    <name type="common">Iberian ribbed newt</name>
    <dbReference type="NCBI Taxonomy" id="8319"/>
    <lineage>
        <taxon>Eukaryota</taxon>
        <taxon>Metazoa</taxon>
        <taxon>Chordata</taxon>
        <taxon>Craniata</taxon>
        <taxon>Vertebrata</taxon>
        <taxon>Euteleostomi</taxon>
        <taxon>Amphibia</taxon>
        <taxon>Batrachia</taxon>
        <taxon>Caudata</taxon>
        <taxon>Salamandroidea</taxon>
        <taxon>Salamandridae</taxon>
        <taxon>Pleurodelinae</taxon>
        <taxon>Pleurodeles</taxon>
    </lineage>
</organism>
<protein>
    <submittedName>
        <fullName evidence="1">Uncharacterized protein</fullName>
    </submittedName>
</protein>
<dbReference type="AlphaFoldDB" id="A0AAV7U4P8"/>